<feature type="compositionally biased region" description="Low complexity" evidence="1">
    <location>
        <begin position="832"/>
        <end position="846"/>
    </location>
</feature>
<evidence type="ECO:0000256" key="1">
    <source>
        <dbReference type="SAM" id="MobiDB-lite"/>
    </source>
</evidence>
<feature type="compositionally biased region" description="Low complexity" evidence="1">
    <location>
        <begin position="1041"/>
        <end position="1066"/>
    </location>
</feature>
<evidence type="ECO:0008006" key="5">
    <source>
        <dbReference type="Google" id="ProtNLM"/>
    </source>
</evidence>
<protein>
    <recommendedName>
        <fullName evidence="5">Transmembrane protein</fullName>
    </recommendedName>
</protein>
<dbReference type="Proteomes" id="UP001176517">
    <property type="component" value="Unassembled WGS sequence"/>
</dbReference>
<feature type="region of interest" description="Disordered" evidence="1">
    <location>
        <begin position="803"/>
        <end position="905"/>
    </location>
</feature>
<feature type="region of interest" description="Disordered" evidence="1">
    <location>
        <begin position="338"/>
        <end position="368"/>
    </location>
</feature>
<feature type="transmembrane region" description="Helical" evidence="2">
    <location>
        <begin position="270"/>
        <end position="289"/>
    </location>
</feature>
<feature type="transmembrane region" description="Helical" evidence="2">
    <location>
        <begin position="169"/>
        <end position="189"/>
    </location>
</feature>
<organism evidence="3 4">
    <name type="scientific">Tilletia horrida</name>
    <dbReference type="NCBI Taxonomy" id="155126"/>
    <lineage>
        <taxon>Eukaryota</taxon>
        <taxon>Fungi</taxon>
        <taxon>Dikarya</taxon>
        <taxon>Basidiomycota</taxon>
        <taxon>Ustilaginomycotina</taxon>
        <taxon>Exobasidiomycetes</taxon>
        <taxon>Tilletiales</taxon>
        <taxon>Tilletiaceae</taxon>
        <taxon>Tilletia</taxon>
    </lineage>
</organism>
<evidence type="ECO:0000313" key="3">
    <source>
        <dbReference type="EMBL" id="KAK0552330.1"/>
    </source>
</evidence>
<sequence length="1084" mass="115711">MSTFLYSNVTAANIHAVLAYTYTDWWAVQAKAAGFAVPDEPRLSPKFQNVFWYLTPNEAYVYQIGLMYATLWLGAIGWDILSTLSFDVRLVRQTKWRSFPSTVHSLAYMFSRFGTLIWLVITVANLVTPSLHCQPTARAAYFAFAISIASTHLIFMMRTISIWNLNRHVIVSLLIVWLVILGGCIILGSTSQTTYIPGSYFCLGRNNKAFQISQNFVLAALGVFDLLCLGLTVAKLNKSGWRAIVQGFLPGQHAHYTAEDWAIMLVHRTIAYCFVQFALLGIFVILSIIPSLAPFRYMQVVATTTIGASMACRIFRHSWRLTRDPTLNKPPSYYDGWEEDHAHLDPSSGRPTNPMLSADGEGQLQDGPRLTLAPPVSMVAKPPTLRKSPMSGDDLYESYVEGEFKYIRPFHTTAVLGSLGALGRLGTITNEVESPIRLEQGTALSIRQEGGGDPGNEATPDPAAGHVTTEGGLTPAERYAALHSKPNGDEGAAPYVSEAAKAAMDQDVIEEETVQQLALTTAAGERDVTSALSNSSTVPRSFFASLSPEMLEVRSLHGLGSTFDLTSGLRMGLGSRWSLHGVSSSNPTGSGGLQNLHSETFHIGSSMIGKATALQQDNGGPKTGVVDNASLLRMDLGRRRTFPTLGLEAQQSSSAQAVTGKHLSDNDGGETGPTAPAANSPAVSGGIARSFDKSSFSPPSTAATSRPSTGTNAGPFGGNSDSRLSTPNRQIAPPWDAGPVLSPRQLEKRRSFLASPPLSTGPIPASSRASRRVYDFRLLKETSEMADDQTDASHDQLGGRVLTTSLGADTPRPDVSQHDPAATETAPEVWRPKTAPDAATRAADSANLRGGRSSYHRGSVSNLSAAYTPDPKIPTVMSSGESISESPTPFQMDQSGQEEEELDAQSAFRQVCDRDADARTLASTSSIAAAGVSSNGRPSQDTKELLESASNSPVPAEAEDDETDSVFAFSIHTHESAGLRQQTRASTRTESMRPQSAKTIDDPDDGRPRTSRGGPVHAFGSTEIPGTAAAAALTDPEGRARSGSIVGAGSSAARSSSTSFRPRSSAGYGGRNFDGARPGTAGRT</sequence>
<feature type="compositionally biased region" description="Low complexity" evidence="1">
    <location>
        <begin position="694"/>
        <end position="709"/>
    </location>
</feature>
<feature type="transmembrane region" description="Helical" evidence="2">
    <location>
        <begin position="209"/>
        <end position="234"/>
    </location>
</feature>
<feature type="region of interest" description="Disordered" evidence="1">
    <location>
        <begin position="646"/>
        <end position="741"/>
    </location>
</feature>
<keyword evidence="2" id="KW-0472">Membrane</keyword>
<feature type="region of interest" description="Disordered" evidence="1">
    <location>
        <begin position="917"/>
        <end position="1084"/>
    </location>
</feature>
<feature type="transmembrane region" description="Helical" evidence="2">
    <location>
        <begin position="106"/>
        <end position="127"/>
    </location>
</feature>
<feature type="compositionally biased region" description="Basic and acidic residues" evidence="1">
    <location>
        <begin position="999"/>
        <end position="1008"/>
    </location>
</feature>
<feature type="compositionally biased region" description="Polar residues" evidence="1">
    <location>
        <begin position="876"/>
        <end position="895"/>
    </location>
</feature>
<evidence type="ECO:0000256" key="2">
    <source>
        <dbReference type="SAM" id="Phobius"/>
    </source>
</evidence>
<evidence type="ECO:0000313" key="4">
    <source>
        <dbReference type="Proteomes" id="UP001176517"/>
    </source>
</evidence>
<accession>A0AAN6GQD6</accession>
<proteinExistence type="predicted"/>
<feature type="region of interest" description="Disordered" evidence="1">
    <location>
        <begin position="446"/>
        <end position="470"/>
    </location>
</feature>
<feature type="compositionally biased region" description="Polar residues" evidence="1">
    <location>
        <begin position="719"/>
        <end position="729"/>
    </location>
</feature>
<keyword evidence="2" id="KW-0812">Transmembrane</keyword>
<gene>
    <name evidence="3" type="ORF">OC846_002931</name>
</gene>
<name>A0AAN6GQD6_9BASI</name>
<reference evidence="3" key="1">
    <citation type="journal article" date="2023" name="PhytoFront">
        <title>Draft Genome Resources of Seven Strains of Tilletia horrida, Causal Agent of Kernel Smut of Rice.</title>
        <authorList>
            <person name="Khanal S."/>
            <person name="Antony Babu S."/>
            <person name="Zhou X.G."/>
        </authorList>
    </citation>
    <scope>NUCLEOTIDE SEQUENCE</scope>
    <source>
        <strain evidence="3">TX6</strain>
    </source>
</reference>
<feature type="compositionally biased region" description="Polar residues" evidence="1">
    <location>
        <begin position="979"/>
        <end position="998"/>
    </location>
</feature>
<keyword evidence="4" id="KW-1185">Reference proteome</keyword>
<comment type="caution">
    <text evidence="3">The sequence shown here is derived from an EMBL/GenBank/DDBJ whole genome shotgun (WGS) entry which is preliminary data.</text>
</comment>
<dbReference type="AlphaFoldDB" id="A0AAN6GQD6"/>
<feature type="compositionally biased region" description="Polar residues" evidence="1">
    <location>
        <begin position="921"/>
        <end position="939"/>
    </location>
</feature>
<keyword evidence="2" id="KW-1133">Transmembrane helix</keyword>
<feature type="transmembrane region" description="Helical" evidence="2">
    <location>
        <begin position="139"/>
        <end position="157"/>
    </location>
</feature>
<dbReference type="EMBL" id="JAPDMZ010000064">
    <property type="protein sequence ID" value="KAK0552330.1"/>
    <property type="molecule type" value="Genomic_DNA"/>
</dbReference>
<feature type="transmembrane region" description="Helical" evidence="2">
    <location>
        <begin position="60"/>
        <end position="86"/>
    </location>
</feature>